<feature type="chain" id="PRO_5024398111" description="Lipoprotein" evidence="1">
    <location>
        <begin position="25"/>
        <end position="202"/>
    </location>
</feature>
<proteinExistence type="predicted"/>
<gene>
    <name evidence="2" type="ORF">DSCW_53740</name>
</gene>
<organism evidence="2 3">
    <name type="scientific">Desulfosarcina widdelii</name>
    <dbReference type="NCBI Taxonomy" id="947919"/>
    <lineage>
        <taxon>Bacteria</taxon>
        <taxon>Pseudomonadati</taxon>
        <taxon>Thermodesulfobacteriota</taxon>
        <taxon>Desulfobacteria</taxon>
        <taxon>Desulfobacterales</taxon>
        <taxon>Desulfosarcinaceae</taxon>
        <taxon>Desulfosarcina</taxon>
    </lineage>
</organism>
<dbReference type="RefSeq" id="WP_155306637.1">
    <property type="nucleotide sequence ID" value="NZ_AP021875.1"/>
</dbReference>
<dbReference type="KEGG" id="dwd:DSCW_53740"/>
<protein>
    <recommendedName>
        <fullName evidence="4">Lipoprotein</fullName>
    </recommendedName>
</protein>
<evidence type="ECO:0000313" key="2">
    <source>
        <dbReference type="EMBL" id="BBO77957.1"/>
    </source>
</evidence>
<dbReference type="AlphaFoldDB" id="A0A5K7ZNV8"/>
<dbReference type="EMBL" id="AP021875">
    <property type="protein sequence ID" value="BBO77957.1"/>
    <property type="molecule type" value="Genomic_DNA"/>
</dbReference>
<sequence>MNLSFFRYLIVFTVCICFLTTGCASSLTSSSPLHTTIAEGEKRLSGTDDIRFDVHRNLEDDFLVVTQTPVCREMTTRESVSRKQLHGVLPAIIEIGFFGLGILDLVMANAIVKNSETRAPLDDAPTGNKVACASSQPAADQQVILQYAGLDRLQYGLTDANGIIRTEAPLPEKPFRYVNVFVRTGTAKRFAGAVWMTPAPLE</sequence>
<dbReference type="Proteomes" id="UP000427769">
    <property type="component" value="Chromosome"/>
</dbReference>
<evidence type="ECO:0008006" key="4">
    <source>
        <dbReference type="Google" id="ProtNLM"/>
    </source>
</evidence>
<accession>A0A5K7ZNV8</accession>
<evidence type="ECO:0000256" key="1">
    <source>
        <dbReference type="SAM" id="SignalP"/>
    </source>
</evidence>
<dbReference type="PROSITE" id="PS51257">
    <property type="entry name" value="PROKAR_LIPOPROTEIN"/>
    <property type="match status" value="1"/>
</dbReference>
<reference evidence="2 3" key="1">
    <citation type="submission" date="2019-11" db="EMBL/GenBank/DDBJ databases">
        <title>Comparative genomics of hydrocarbon-degrading Desulfosarcina strains.</title>
        <authorList>
            <person name="Watanabe M."/>
            <person name="Kojima H."/>
            <person name="Fukui M."/>
        </authorList>
    </citation>
    <scope>NUCLEOTIDE SEQUENCE [LARGE SCALE GENOMIC DNA]</scope>
    <source>
        <strain evidence="2 3">PP31</strain>
    </source>
</reference>
<name>A0A5K7ZNV8_9BACT</name>
<keyword evidence="3" id="KW-1185">Reference proteome</keyword>
<evidence type="ECO:0000313" key="3">
    <source>
        <dbReference type="Proteomes" id="UP000427769"/>
    </source>
</evidence>
<keyword evidence="1" id="KW-0732">Signal</keyword>
<feature type="signal peptide" evidence="1">
    <location>
        <begin position="1"/>
        <end position="24"/>
    </location>
</feature>